<name>A0A0C3B6D9_SERVB</name>
<protein>
    <recommendedName>
        <fullName evidence="4">F-box domain-containing protein</fullName>
    </recommendedName>
</protein>
<keyword evidence="3" id="KW-1185">Reference proteome</keyword>
<sequence>MTHFVSQTWPNPEEKRKIKAEICALEKAKKEALALLEKTQCRVDDLTKRLFEARLRIAPIKMLTFDVLSMIFEFCARNDWRSPLLLGSICRGWRATVLQTPRAWRFINQRYCSKTLAYIYAERSQRCALHINLPAFSARECIKPIAHQVHCMRLHASAPKILKVNFANLARLEIARWRRQSIDASLISASQFPSLRDLQVDTVPLSASGLLSFPPLERLSTMVDVNEVGLNIINACAASLKSLHMHIVTEGFASTSLTLKLPQLSHFKIRDSHSSGHQKRLILLAPRLSSYIEDNGTDAYVDTLNNCVESISHLRIHRPPPSLPTLKRLRVLQLRVTIEHIRIFLSDLVLNKSIWSRLKHIEFLSSWMKASEIDGAKSMINGFRDSYKCDTLPSVQLVCNWCLEIPQEGVAMCQDDFPCYSWKEQV</sequence>
<reference evidence="2 3" key="1">
    <citation type="submission" date="2014-04" db="EMBL/GenBank/DDBJ databases">
        <authorList>
            <consortium name="DOE Joint Genome Institute"/>
            <person name="Kuo A."/>
            <person name="Zuccaro A."/>
            <person name="Kohler A."/>
            <person name="Nagy L.G."/>
            <person name="Floudas D."/>
            <person name="Copeland A."/>
            <person name="Barry K.W."/>
            <person name="Cichocki N."/>
            <person name="Veneault-Fourrey C."/>
            <person name="LaButti K."/>
            <person name="Lindquist E.A."/>
            <person name="Lipzen A."/>
            <person name="Lundell T."/>
            <person name="Morin E."/>
            <person name="Murat C."/>
            <person name="Sun H."/>
            <person name="Tunlid A."/>
            <person name="Henrissat B."/>
            <person name="Grigoriev I.V."/>
            <person name="Hibbett D.S."/>
            <person name="Martin F."/>
            <person name="Nordberg H.P."/>
            <person name="Cantor M.N."/>
            <person name="Hua S.X."/>
        </authorList>
    </citation>
    <scope>NUCLEOTIDE SEQUENCE [LARGE SCALE GENOMIC DNA]</scope>
    <source>
        <strain evidence="2 3">MAFF 305830</strain>
    </source>
</reference>
<accession>A0A0C3B6D9</accession>
<organism evidence="2 3">
    <name type="scientific">Serendipita vermifera MAFF 305830</name>
    <dbReference type="NCBI Taxonomy" id="933852"/>
    <lineage>
        <taxon>Eukaryota</taxon>
        <taxon>Fungi</taxon>
        <taxon>Dikarya</taxon>
        <taxon>Basidiomycota</taxon>
        <taxon>Agaricomycotina</taxon>
        <taxon>Agaricomycetes</taxon>
        <taxon>Sebacinales</taxon>
        <taxon>Serendipitaceae</taxon>
        <taxon>Serendipita</taxon>
    </lineage>
</organism>
<evidence type="ECO:0000313" key="3">
    <source>
        <dbReference type="Proteomes" id="UP000054097"/>
    </source>
</evidence>
<keyword evidence="1" id="KW-0175">Coiled coil</keyword>
<dbReference type="Proteomes" id="UP000054097">
    <property type="component" value="Unassembled WGS sequence"/>
</dbReference>
<dbReference type="OrthoDB" id="2269034at2759"/>
<dbReference type="AlphaFoldDB" id="A0A0C3B6D9"/>
<evidence type="ECO:0000313" key="2">
    <source>
        <dbReference type="EMBL" id="KIM27026.1"/>
    </source>
</evidence>
<proteinExistence type="predicted"/>
<feature type="coiled-coil region" evidence="1">
    <location>
        <begin position="29"/>
        <end position="56"/>
    </location>
</feature>
<dbReference type="HOGENOM" id="CLU_039336_0_0_1"/>
<dbReference type="EMBL" id="KN824301">
    <property type="protein sequence ID" value="KIM27026.1"/>
    <property type="molecule type" value="Genomic_DNA"/>
</dbReference>
<gene>
    <name evidence="2" type="ORF">M408DRAFT_24782</name>
</gene>
<evidence type="ECO:0008006" key="4">
    <source>
        <dbReference type="Google" id="ProtNLM"/>
    </source>
</evidence>
<evidence type="ECO:0000256" key="1">
    <source>
        <dbReference type="SAM" id="Coils"/>
    </source>
</evidence>
<reference evidence="3" key="2">
    <citation type="submission" date="2015-01" db="EMBL/GenBank/DDBJ databases">
        <title>Evolutionary Origins and Diversification of the Mycorrhizal Mutualists.</title>
        <authorList>
            <consortium name="DOE Joint Genome Institute"/>
            <consortium name="Mycorrhizal Genomics Consortium"/>
            <person name="Kohler A."/>
            <person name="Kuo A."/>
            <person name="Nagy L.G."/>
            <person name="Floudas D."/>
            <person name="Copeland A."/>
            <person name="Barry K.W."/>
            <person name="Cichocki N."/>
            <person name="Veneault-Fourrey C."/>
            <person name="LaButti K."/>
            <person name="Lindquist E.A."/>
            <person name="Lipzen A."/>
            <person name="Lundell T."/>
            <person name="Morin E."/>
            <person name="Murat C."/>
            <person name="Riley R."/>
            <person name="Ohm R."/>
            <person name="Sun H."/>
            <person name="Tunlid A."/>
            <person name="Henrissat B."/>
            <person name="Grigoriev I.V."/>
            <person name="Hibbett D.S."/>
            <person name="Martin F."/>
        </authorList>
    </citation>
    <scope>NUCLEOTIDE SEQUENCE [LARGE SCALE GENOMIC DNA]</scope>
    <source>
        <strain evidence="3">MAFF 305830</strain>
    </source>
</reference>